<protein>
    <submittedName>
        <fullName evidence="1">Uncharacterized protein</fullName>
    </submittedName>
</protein>
<gene>
    <name evidence="1" type="ORF">BP00DRAFT_340756</name>
</gene>
<keyword evidence="2" id="KW-1185">Reference proteome</keyword>
<sequence length="210" mass="23233">MEDDGPSQTAHDIVHFPLNVFAQDESLALRTASQERQHQVARNPSQAFLNDTSSLLSDEQELPALPPHLLPESRGYLGQALRSIQRVPACVWVVNEHTEAITVVVSQYRPSRLWTEARLNVSTTIVGFDVSTATFTPPATRKTLPAAAPGQKPPTAVFPLWTRRDGFGVITVLVGTTTPTLYIENDRIPIGATAYLRNQSDLHIREYSTH</sequence>
<dbReference type="AlphaFoldDB" id="A0A2V5IF42"/>
<name>A0A2V5IF42_9EURO</name>
<organism evidence="1 2">
    <name type="scientific">Aspergillus indologenus CBS 114.80</name>
    <dbReference type="NCBI Taxonomy" id="1450541"/>
    <lineage>
        <taxon>Eukaryota</taxon>
        <taxon>Fungi</taxon>
        <taxon>Dikarya</taxon>
        <taxon>Ascomycota</taxon>
        <taxon>Pezizomycotina</taxon>
        <taxon>Eurotiomycetes</taxon>
        <taxon>Eurotiomycetidae</taxon>
        <taxon>Eurotiales</taxon>
        <taxon>Aspergillaceae</taxon>
        <taxon>Aspergillus</taxon>
        <taxon>Aspergillus subgen. Circumdati</taxon>
    </lineage>
</organism>
<evidence type="ECO:0000313" key="1">
    <source>
        <dbReference type="EMBL" id="PYI32683.1"/>
    </source>
</evidence>
<reference evidence="1 2" key="1">
    <citation type="submission" date="2018-02" db="EMBL/GenBank/DDBJ databases">
        <title>The genomes of Aspergillus section Nigri reveals drivers in fungal speciation.</title>
        <authorList>
            <consortium name="DOE Joint Genome Institute"/>
            <person name="Vesth T.C."/>
            <person name="Nybo J."/>
            <person name="Theobald S."/>
            <person name="Brandl J."/>
            <person name="Frisvad J.C."/>
            <person name="Nielsen K.F."/>
            <person name="Lyhne E.K."/>
            <person name="Kogle M.E."/>
            <person name="Kuo A."/>
            <person name="Riley R."/>
            <person name="Clum A."/>
            <person name="Nolan M."/>
            <person name="Lipzen A."/>
            <person name="Salamov A."/>
            <person name="Henrissat B."/>
            <person name="Wiebenga A."/>
            <person name="De vries R.P."/>
            <person name="Grigoriev I.V."/>
            <person name="Mortensen U.H."/>
            <person name="Andersen M.R."/>
            <person name="Baker S.E."/>
        </authorList>
    </citation>
    <scope>NUCLEOTIDE SEQUENCE [LARGE SCALE GENOMIC DNA]</scope>
    <source>
        <strain evidence="1 2">CBS 114.80</strain>
    </source>
</reference>
<accession>A0A2V5IF42</accession>
<dbReference type="EMBL" id="KZ825490">
    <property type="protein sequence ID" value="PYI32683.1"/>
    <property type="molecule type" value="Genomic_DNA"/>
</dbReference>
<evidence type="ECO:0000313" key="2">
    <source>
        <dbReference type="Proteomes" id="UP000248817"/>
    </source>
</evidence>
<proteinExistence type="predicted"/>
<dbReference type="Proteomes" id="UP000248817">
    <property type="component" value="Unassembled WGS sequence"/>
</dbReference>